<evidence type="ECO:0000256" key="3">
    <source>
        <dbReference type="ARBA" id="ARBA00010959"/>
    </source>
</evidence>
<dbReference type="GO" id="GO:0005576">
    <property type="term" value="C:extracellular region"/>
    <property type="evidence" value="ECO:0007669"/>
    <property type="project" value="UniProtKB-SubCell"/>
</dbReference>
<dbReference type="EMBL" id="JBHFQA010000001">
    <property type="protein sequence ID" value="KAL2103770.1"/>
    <property type="molecule type" value="Genomic_DNA"/>
</dbReference>
<accession>A0ABD1KX95</accession>
<feature type="compositionally biased region" description="Basic and acidic residues" evidence="11">
    <location>
        <begin position="240"/>
        <end position="260"/>
    </location>
</feature>
<dbReference type="InterPro" id="IPR019764">
    <property type="entry name" value="Endothelin_toxin_CS"/>
</dbReference>
<feature type="chain" id="PRO_5044806412" description="Endothelin-3" evidence="12">
    <location>
        <begin position="20"/>
        <end position="311"/>
    </location>
</feature>
<feature type="domain" description="Endothelin-like toxin" evidence="13">
    <location>
        <begin position="63"/>
        <end position="84"/>
    </location>
</feature>
<dbReference type="AlphaFoldDB" id="A0ABD1KX95"/>
<keyword evidence="8" id="KW-0839">Vasoconstrictor</keyword>
<evidence type="ECO:0000256" key="10">
    <source>
        <dbReference type="ARBA" id="ARBA00041850"/>
    </source>
</evidence>
<evidence type="ECO:0000256" key="7">
    <source>
        <dbReference type="ARBA" id="ARBA00023157"/>
    </source>
</evidence>
<dbReference type="PRINTS" id="PR00365">
    <property type="entry name" value="ENDOTHELIN"/>
</dbReference>
<reference evidence="14 15" key="1">
    <citation type="submission" date="2024-09" db="EMBL/GenBank/DDBJ databases">
        <title>A chromosome-level genome assembly of Gray's grenadier anchovy, Coilia grayii.</title>
        <authorList>
            <person name="Fu Z."/>
        </authorList>
    </citation>
    <scope>NUCLEOTIDE SEQUENCE [LARGE SCALE GENOMIC DNA]</scope>
    <source>
        <strain evidence="14">G4</strain>
        <tissue evidence="14">Muscle</tissue>
    </source>
</reference>
<organism evidence="14 15">
    <name type="scientific">Coilia grayii</name>
    <name type="common">Gray's grenadier anchovy</name>
    <dbReference type="NCBI Taxonomy" id="363190"/>
    <lineage>
        <taxon>Eukaryota</taxon>
        <taxon>Metazoa</taxon>
        <taxon>Chordata</taxon>
        <taxon>Craniata</taxon>
        <taxon>Vertebrata</taxon>
        <taxon>Euteleostomi</taxon>
        <taxon>Actinopterygii</taxon>
        <taxon>Neopterygii</taxon>
        <taxon>Teleostei</taxon>
        <taxon>Clupei</taxon>
        <taxon>Clupeiformes</taxon>
        <taxon>Clupeoidei</taxon>
        <taxon>Engraulidae</taxon>
        <taxon>Coilinae</taxon>
        <taxon>Coilia</taxon>
    </lineage>
</organism>
<protein>
    <recommendedName>
        <fullName evidence="9">Endothelin-3</fullName>
    </recommendedName>
    <alternativeName>
        <fullName evidence="10">Preproendothelin-3</fullName>
    </alternativeName>
</protein>
<evidence type="ECO:0000256" key="12">
    <source>
        <dbReference type="SAM" id="SignalP"/>
    </source>
</evidence>
<feature type="domain" description="Endothelin-like toxin" evidence="13">
    <location>
        <begin position="120"/>
        <end position="141"/>
    </location>
</feature>
<keyword evidence="5 12" id="KW-0732">Signal</keyword>
<dbReference type="Pfam" id="PF00322">
    <property type="entry name" value="Endothelin"/>
    <property type="match status" value="1"/>
</dbReference>
<dbReference type="PROSITE" id="PS00270">
    <property type="entry name" value="ENDOTHELIN"/>
    <property type="match status" value="2"/>
</dbReference>
<feature type="compositionally biased region" description="Acidic residues" evidence="11">
    <location>
        <begin position="261"/>
        <end position="293"/>
    </location>
</feature>
<name>A0ABD1KX95_9TELE</name>
<dbReference type="SMART" id="SM00272">
    <property type="entry name" value="END"/>
    <property type="match status" value="2"/>
</dbReference>
<comment type="subcellular location">
    <subcellularLocation>
        <location evidence="2">Secreted</location>
    </subcellularLocation>
</comment>
<evidence type="ECO:0000256" key="6">
    <source>
        <dbReference type="ARBA" id="ARBA00022858"/>
    </source>
</evidence>
<proteinExistence type="inferred from homology"/>
<evidence type="ECO:0000313" key="15">
    <source>
        <dbReference type="Proteomes" id="UP001591681"/>
    </source>
</evidence>
<dbReference type="PANTHER" id="PTHR13874:SF11">
    <property type="entry name" value="ENDOTHELIN-3"/>
    <property type="match status" value="1"/>
</dbReference>
<dbReference type="InterPro" id="IPR001928">
    <property type="entry name" value="Endothln-like_toxin"/>
</dbReference>
<dbReference type="GO" id="GO:0042310">
    <property type="term" value="P:vasoconstriction"/>
    <property type="evidence" value="ECO:0007669"/>
    <property type="project" value="UniProtKB-KW"/>
</dbReference>
<feature type="signal peptide" evidence="12">
    <location>
        <begin position="1"/>
        <end position="19"/>
    </location>
</feature>
<evidence type="ECO:0000256" key="8">
    <source>
        <dbReference type="ARBA" id="ARBA00023322"/>
    </source>
</evidence>
<evidence type="ECO:0000256" key="9">
    <source>
        <dbReference type="ARBA" id="ARBA00040198"/>
    </source>
</evidence>
<keyword evidence="7" id="KW-1015">Disulfide bond</keyword>
<dbReference type="Proteomes" id="UP001591681">
    <property type="component" value="Unassembled WGS sequence"/>
</dbReference>
<evidence type="ECO:0000259" key="13">
    <source>
        <dbReference type="SMART" id="SM00272"/>
    </source>
</evidence>
<keyword evidence="15" id="KW-1185">Reference proteome</keyword>
<gene>
    <name evidence="14" type="ORF">ACEWY4_000638</name>
</gene>
<evidence type="ECO:0000256" key="2">
    <source>
        <dbReference type="ARBA" id="ARBA00004613"/>
    </source>
</evidence>
<dbReference type="PANTHER" id="PTHR13874">
    <property type="entry name" value="ENDOTHELIN"/>
    <property type="match status" value="1"/>
</dbReference>
<sequence>MCNDLGMFLLACLFVMMEASPAVRNQGETQLTPKVECLPLQHHYGASAHLGHSGAKSHTRTRRCTCYSYKDKECVYYCHLDIIWINTPERTVPYGMSNYRGSQRLRRSVSWTQAEEGFQRCVCADQQDQLCKGFCRSTPCADQEATVPAWDNNPCGQHSSLKPRRVAQGPAVGMGSARDREHLVAVQGAWGMFIPKYFTFAPHALLEGGGGGGGGEEERRRGRRRGLRWRRRRRGKRRGEGVEEKREEERRREKRRGGGEEEREEEGVEVEEEEEEEEREEEGIEVEEEEEREEERRRRRRGGEGGGEEEE</sequence>
<evidence type="ECO:0000256" key="4">
    <source>
        <dbReference type="ARBA" id="ARBA00022525"/>
    </source>
</evidence>
<evidence type="ECO:0000256" key="11">
    <source>
        <dbReference type="SAM" id="MobiDB-lite"/>
    </source>
</evidence>
<keyword evidence="4" id="KW-0964">Secreted</keyword>
<feature type="region of interest" description="Disordered" evidence="11">
    <location>
        <begin position="240"/>
        <end position="311"/>
    </location>
</feature>
<evidence type="ECO:0000256" key="1">
    <source>
        <dbReference type="ARBA" id="ARBA00003023"/>
    </source>
</evidence>
<keyword evidence="6" id="KW-0838">Vasoactive</keyword>
<dbReference type="InterPro" id="IPR020475">
    <property type="entry name" value="Endothelin"/>
</dbReference>
<evidence type="ECO:0000313" key="14">
    <source>
        <dbReference type="EMBL" id="KAL2103770.1"/>
    </source>
</evidence>
<comment type="function">
    <text evidence="1">Endothelins are endothelium-derived vasoconstrictor peptides.</text>
</comment>
<comment type="similarity">
    <text evidence="3">Belongs to the endothelin/sarafotoxin family.</text>
</comment>
<evidence type="ECO:0000256" key="5">
    <source>
        <dbReference type="ARBA" id="ARBA00022729"/>
    </source>
</evidence>
<comment type="caution">
    <text evidence="14">The sequence shown here is derived from an EMBL/GenBank/DDBJ whole genome shotgun (WGS) entry which is preliminary data.</text>
</comment>